<evidence type="ECO:0000313" key="1">
    <source>
        <dbReference type="EMBL" id="GAB0178671.1"/>
    </source>
</evidence>
<gene>
    <name evidence="1" type="ORF">GRJ2_000332400</name>
</gene>
<keyword evidence="2" id="KW-1185">Reference proteome</keyword>
<protein>
    <submittedName>
        <fullName evidence="1">AN1-type zinc finger protein 5-like</fullName>
    </submittedName>
</protein>
<dbReference type="EMBL" id="BAAFJT010000001">
    <property type="protein sequence ID" value="GAB0178671.1"/>
    <property type="molecule type" value="Genomic_DNA"/>
</dbReference>
<accession>A0ABC9W0M5</accession>
<organism evidence="1 2">
    <name type="scientific">Grus japonensis</name>
    <name type="common">Japanese crane</name>
    <name type="synonym">Red-crowned crane</name>
    <dbReference type="NCBI Taxonomy" id="30415"/>
    <lineage>
        <taxon>Eukaryota</taxon>
        <taxon>Metazoa</taxon>
        <taxon>Chordata</taxon>
        <taxon>Craniata</taxon>
        <taxon>Vertebrata</taxon>
        <taxon>Euteleostomi</taxon>
        <taxon>Archelosauria</taxon>
        <taxon>Archosauria</taxon>
        <taxon>Dinosauria</taxon>
        <taxon>Saurischia</taxon>
        <taxon>Theropoda</taxon>
        <taxon>Coelurosauria</taxon>
        <taxon>Aves</taxon>
        <taxon>Neognathae</taxon>
        <taxon>Neoaves</taxon>
        <taxon>Gruiformes</taxon>
        <taxon>Gruidae</taxon>
        <taxon>Grus</taxon>
    </lineage>
</organism>
<sequence length="116" mass="13153">MEKTTVRQAVPLQPLEVCSGADIYLQPMEDPTLEEVDASKGDYDPMASLCWSRLLAGPVALWREEPMPGQLMSDKNVDHKVKTCELLDVYYKGTSHFNYIITTCLEENYFLSDGYP</sequence>
<dbReference type="Proteomes" id="UP001623348">
    <property type="component" value="Unassembled WGS sequence"/>
</dbReference>
<comment type="caution">
    <text evidence="1">The sequence shown here is derived from an EMBL/GenBank/DDBJ whole genome shotgun (WGS) entry which is preliminary data.</text>
</comment>
<reference evidence="1 2" key="1">
    <citation type="submission" date="2024-06" db="EMBL/GenBank/DDBJ databases">
        <title>The draft genome of Grus japonensis, version 3.</title>
        <authorList>
            <person name="Nabeshima K."/>
            <person name="Suzuki S."/>
            <person name="Onuma M."/>
        </authorList>
    </citation>
    <scope>NUCLEOTIDE SEQUENCE [LARGE SCALE GENOMIC DNA]</scope>
    <source>
        <strain evidence="1 2">451A</strain>
    </source>
</reference>
<dbReference type="AlphaFoldDB" id="A0ABC9W0M5"/>
<name>A0ABC9W0M5_GRUJA</name>
<evidence type="ECO:0000313" key="2">
    <source>
        <dbReference type="Proteomes" id="UP001623348"/>
    </source>
</evidence>
<proteinExistence type="predicted"/>